<evidence type="ECO:0000313" key="6">
    <source>
        <dbReference type="Proteomes" id="UP000028821"/>
    </source>
</evidence>
<dbReference type="PANTHER" id="PTHR17408">
    <property type="entry name" value="HISTONE RNA HAIRPIN-BINDING PROTEIN"/>
    <property type="match status" value="1"/>
</dbReference>
<dbReference type="GO" id="GO:0006398">
    <property type="term" value="P:mRNA 3'-end processing by stem-loop binding and cleavage"/>
    <property type="evidence" value="ECO:0007669"/>
    <property type="project" value="TreeGrafter"/>
</dbReference>
<feature type="compositionally biased region" description="Low complexity" evidence="3">
    <location>
        <begin position="362"/>
        <end position="372"/>
    </location>
</feature>
<name>A0A086QJQ7_TOXGO</name>
<sequence length="616" mass="62920">MTFLGGVRWADISSDTQSLSAIPSTPKGSSSYGLGGGSAAATALLLQHEAAEHSYLNPSSCAAEFENSSAGLNLHFRSAANLGGAEADAVVPSPSSAAAGLESGDCDEGVCERFWDGHSGGGAKNGGCGSSTPTTTPGFKGLLGSSCSHSEYGDGRSSSVSASCATAGLASSGSAGRHSDKHGSPAGSSALASTAGGKARSSRGRPTPSGASGGRPSSKGGSGHQRLPTDDPDACGNWRRDAPLPRAPALTPAKRNRRASGGSCRAATLGRDSVAEEEDDKLGPAASVTGEGALVGIFQSHQPPSKKKRSLHTNLLHAQGRDRQKGLAGGSENVQSDAPGSLKGAEKAGVQAPGTSRSHRNSASAVVGSAGATSGGTTGTSRRKSGGGRRSVGGSRGSGGHPAGANLLLQHMGSISAPFLQIPGFVSPMFLPTLASQVPGTPAVGPAALGLSFLPHPNAKAVEAGCEADEEEWARRECARMKDIAIGKATEGYRNFIRAVPKDQRREGDPATPDPKQRCSKAQFQREYQDWRKQLHRYDSCGVRGMSPVESKDANAGEESRRDAEQAQSREADTGRVGLGAAAEAQTAAEGEETDEFSEERNPILEFNRECELAGL</sequence>
<dbReference type="Gene3D" id="1.10.8.1120">
    <property type="entry name" value="Histone RNA hairpin-binding protein RNA-binding domain"/>
    <property type="match status" value="1"/>
</dbReference>
<gene>
    <name evidence="5" type="ORF">TGMAS_309040</name>
</gene>
<evidence type="ECO:0000256" key="1">
    <source>
        <dbReference type="ARBA" id="ARBA00006151"/>
    </source>
</evidence>
<evidence type="ECO:0000313" key="5">
    <source>
        <dbReference type="EMBL" id="KFH12839.1"/>
    </source>
</evidence>
<organism evidence="5 6">
    <name type="scientific">Toxoplasma gondii MAS</name>
    <dbReference type="NCBI Taxonomy" id="943118"/>
    <lineage>
        <taxon>Eukaryota</taxon>
        <taxon>Sar</taxon>
        <taxon>Alveolata</taxon>
        <taxon>Apicomplexa</taxon>
        <taxon>Conoidasida</taxon>
        <taxon>Coccidia</taxon>
        <taxon>Eucoccidiorida</taxon>
        <taxon>Eimeriorina</taxon>
        <taxon>Sarcocystidae</taxon>
        <taxon>Toxoplasma</taxon>
    </lineage>
</organism>
<evidence type="ECO:0000256" key="2">
    <source>
        <dbReference type="ARBA" id="ARBA00022884"/>
    </source>
</evidence>
<comment type="similarity">
    <text evidence="1">Belongs to the SLBP family.</text>
</comment>
<reference evidence="5 6" key="1">
    <citation type="submission" date="2014-04" db="EMBL/GenBank/DDBJ databases">
        <authorList>
            <person name="Sibley D."/>
            <person name="Venepally P."/>
            <person name="Karamycheva S."/>
            <person name="Hadjithomas M."/>
            <person name="Khan A."/>
            <person name="Brunk B."/>
            <person name="Roos D."/>
            <person name="Caler E."/>
            <person name="Lorenzi H."/>
        </authorList>
    </citation>
    <scope>NUCLEOTIDE SEQUENCE [LARGE SCALE GENOMIC DNA]</scope>
    <source>
        <strain evidence="5 6">MAS</strain>
    </source>
</reference>
<feature type="compositionally biased region" description="Basic and acidic residues" evidence="3">
    <location>
        <begin position="599"/>
        <end position="616"/>
    </location>
</feature>
<dbReference type="GO" id="GO:0005737">
    <property type="term" value="C:cytoplasm"/>
    <property type="evidence" value="ECO:0007669"/>
    <property type="project" value="TreeGrafter"/>
</dbReference>
<accession>A0A086QJQ7</accession>
<dbReference type="Pfam" id="PF15247">
    <property type="entry name" value="SLBP_RNA_bind"/>
    <property type="match status" value="1"/>
</dbReference>
<feature type="region of interest" description="Disordered" evidence="3">
    <location>
        <begin position="321"/>
        <end position="405"/>
    </location>
</feature>
<dbReference type="Proteomes" id="UP000028821">
    <property type="component" value="Unassembled WGS sequence"/>
</dbReference>
<dbReference type="GO" id="GO:0051028">
    <property type="term" value="P:mRNA transport"/>
    <property type="evidence" value="ECO:0007669"/>
    <property type="project" value="TreeGrafter"/>
</dbReference>
<feature type="compositionally biased region" description="Low complexity" evidence="3">
    <location>
        <begin position="184"/>
        <end position="197"/>
    </location>
</feature>
<feature type="compositionally biased region" description="Low complexity" evidence="3">
    <location>
        <begin position="204"/>
        <end position="219"/>
    </location>
</feature>
<feature type="region of interest" description="Disordered" evidence="3">
    <location>
        <begin position="542"/>
        <end position="616"/>
    </location>
</feature>
<feature type="region of interest" description="Disordered" evidence="3">
    <location>
        <begin position="498"/>
        <end position="525"/>
    </location>
</feature>
<dbReference type="EMBL" id="AEXC02001459">
    <property type="protein sequence ID" value="KFH12839.1"/>
    <property type="molecule type" value="Genomic_DNA"/>
</dbReference>
<feature type="compositionally biased region" description="Low complexity" evidence="3">
    <location>
        <begin position="580"/>
        <end position="589"/>
    </location>
</feature>
<keyword evidence="2" id="KW-0694">RNA-binding</keyword>
<evidence type="ECO:0000259" key="4">
    <source>
        <dbReference type="Pfam" id="PF15247"/>
    </source>
</evidence>
<dbReference type="GO" id="GO:0071204">
    <property type="term" value="C:histone pre-mRNA 3'end processing complex"/>
    <property type="evidence" value="ECO:0007669"/>
    <property type="project" value="TreeGrafter"/>
</dbReference>
<dbReference type="AlphaFoldDB" id="A0A086QJQ7"/>
<feature type="compositionally biased region" description="Basic and acidic residues" evidence="3">
    <location>
        <begin position="550"/>
        <end position="574"/>
    </location>
</feature>
<dbReference type="PANTHER" id="PTHR17408:SF0">
    <property type="entry name" value="HISTONE RNA HAIRPIN-BINDING PROTEIN"/>
    <property type="match status" value="1"/>
</dbReference>
<dbReference type="InterPro" id="IPR029344">
    <property type="entry name" value="SLBP_RNA_bind"/>
</dbReference>
<protein>
    <recommendedName>
        <fullName evidence="4">Histone RNA hairpin-binding protein RNA-binding domain-containing protein</fullName>
    </recommendedName>
</protein>
<feature type="region of interest" description="Disordered" evidence="3">
    <location>
        <begin position="169"/>
        <end position="287"/>
    </location>
</feature>
<evidence type="ECO:0000256" key="3">
    <source>
        <dbReference type="SAM" id="MobiDB-lite"/>
    </source>
</evidence>
<dbReference type="InterPro" id="IPR038294">
    <property type="entry name" value="SLBP_RNA_bind_sf"/>
</dbReference>
<dbReference type="InterPro" id="IPR026502">
    <property type="entry name" value="SLBP1/SLBP2"/>
</dbReference>
<dbReference type="GO" id="GO:0003729">
    <property type="term" value="F:mRNA binding"/>
    <property type="evidence" value="ECO:0007669"/>
    <property type="project" value="InterPro"/>
</dbReference>
<feature type="compositionally biased region" description="Gly residues" evidence="3">
    <location>
        <begin position="388"/>
        <end position="402"/>
    </location>
</feature>
<proteinExistence type="inferred from homology"/>
<dbReference type="VEuPathDB" id="ToxoDB:TGMAS_309040"/>
<dbReference type="GO" id="GO:0071207">
    <property type="term" value="F:histone pre-mRNA stem-loop binding"/>
    <property type="evidence" value="ECO:0007669"/>
    <property type="project" value="TreeGrafter"/>
</dbReference>
<dbReference type="OrthoDB" id="265795at2759"/>
<feature type="domain" description="Histone RNA hairpin-binding protein RNA-binding" evidence="4">
    <location>
        <begin position="474"/>
        <end position="539"/>
    </location>
</feature>
<comment type="caution">
    <text evidence="5">The sequence shown here is derived from an EMBL/GenBank/DDBJ whole genome shotgun (WGS) entry which is preliminary data.</text>
</comment>
<feature type="compositionally biased region" description="Basic and acidic residues" evidence="3">
    <location>
        <begin position="500"/>
        <end position="509"/>
    </location>
</feature>